<keyword evidence="1" id="KW-0812">Transmembrane</keyword>
<keyword evidence="3" id="KW-1185">Reference proteome</keyword>
<keyword evidence="1" id="KW-0472">Membrane</keyword>
<dbReference type="RefSeq" id="WP_275473023.1">
    <property type="nucleotide sequence ID" value="NZ_CP162940.1"/>
</dbReference>
<sequence>MIKPLKLKYGRLGKSREQWGYIVMIMTLVAAFGCAEILGMSMPTPVAPLQIFCDPIGQMTSYVIRTSWLSVA</sequence>
<proteinExistence type="predicted"/>
<accession>A0ABV5AKC9</accession>
<evidence type="ECO:0000256" key="1">
    <source>
        <dbReference type="SAM" id="Phobius"/>
    </source>
</evidence>
<protein>
    <submittedName>
        <fullName evidence="2">Uncharacterized protein</fullName>
    </submittedName>
</protein>
<dbReference type="Proteomes" id="UP001579974">
    <property type="component" value="Unassembled WGS sequence"/>
</dbReference>
<evidence type="ECO:0000313" key="3">
    <source>
        <dbReference type="Proteomes" id="UP001579974"/>
    </source>
</evidence>
<feature type="transmembrane region" description="Helical" evidence="1">
    <location>
        <begin position="21"/>
        <end position="42"/>
    </location>
</feature>
<evidence type="ECO:0000313" key="2">
    <source>
        <dbReference type="EMBL" id="MFB5192490.1"/>
    </source>
</evidence>
<dbReference type="PROSITE" id="PS51257">
    <property type="entry name" value="PROKAR_LIPOPROTEIN"/>
    <property type="match status" value="1"/>
</dbReference>
<gene>
    <name evidence="2" type="ORF">KKP3000_001694</name>
</gene>
<name>A0ABV5AKC9_9BACL</name>
<organism evidence="2 3">
    <name type="scientific">Alicyclobacillus fastidiosus</name>
    <dbReference type="NCBI Taxonomy" id="392011"/>
    <lineage>
        <taxon>Bacteria</taxon>
        <taxon>Bacillati</taxon>
        <taxon>Bacillota</taxon>
        <taxon>Bacilli</taxon>
        <taxon>Bacillales</taxon>
        <taxon>Alicyclobacillaceae</taxon>
        <taxon>Alicyclobacillus</taxon>
    </lineage>
</organism>
<dbReference type="EMBL" id="JBDXSU010000023">
    <property type="protein sequence ID" value="MFB5192490.1"/>
    <property type="molecule type" value="Genomic_DNA"/>
</dbReference>
<comment type="caution">
    <text evidence="2">The sequence shown here is derived from an EMBL/GenBank/DDBJ whole genome shotgun (WGS) entry which is preliminary data.</text>
</comment>
<reference evidence="2 3" key="1">
    <citation type="journal article" date="2024" name="Int. J. Mol. Sci.">
        <title>Exploration of Alicyclobacillus spp. Genome in Search of Antibiotic Resistance.</title>
        <authorList>
            <person name="Bucka-Kolendo J."/>
            <person name="Kiousi D.E."/>
            <person name="Dekowska A."/>
            <person name="Mikolajczuk-Szczyrba A."/>
            <person name="Karadedos D.M."/>
            <person name="Michael P."/>
            <person name="Galanis A."/>
            <person name="Sokolowska B."/>
        </authorList>
    </citation>
    <scope>NUCLEOTIDE SEQUENCE [LARGE SCALE GENOMIC DNA]</scope>
    <source>
        <strain evidence="2 3">KKP 3000</strain>
    </source>
</reference>
<keyword evidence="1" id="KW-1133">Transmembrane helix</keyword>